<organism evidence="1 2">
    <name type="scientific">Bacteroides uniformis</name>
    <dbReference type="NCBI Taxonomy" id="820"/>
    <lineage>
        <taxon>Bacteria</taxon>
        <taxon>Pseudomonadati</taxon>
        <taxon>Bacteroidota</taxon>
        <taxon>Bacteroidia</taxon>
        <taxon>Bacteroidales</taxon>
        <taxon>Bacteroidaceae</taxon>
        <taxon>Bacteroides</taxon>
    </lineage>
</organism>
<dbReference type="RefSeq" id="WP_244074504.1">
    <property type="nucleotide sequence ID" value="NZ_BQNL01000001.1"/>
</dbReference>
<evidence type="ECO:0000313" key="1">
    <source>
        <dbReference type="EMBL" id="GKH13614.1"/>
    </source>
</evidence>
<proteinExistence type="predicted"/>
<dbReference type="Proteomes" id="UP001055048">
    <property type="component" value="Unassembled WGS sequence"/>
</dbReference>
<comment type="caution">
    <text evidence="1">The sequence shown here is derived from an EMBL/GenBank/DDBJ whole genome shotgun (WGS) entry which is preliminary data.</text>
</comment>
<dbReference type="AlphaFoldDB" id="A0AA37NC61"/>
<sequence length="114" mass="13334">MENYMKKAADAFLVGRPYGMRVDFRRKGYVLFNRRMNVLGNEMQGDIGTLPLERFEVEEIPLSGELVERHGDFTDVFFYSDRTNPYAGDVPDFGKLKTYNRYMYPLSVVLCRDL</sequence>
<protein>
    <submittedName>
        <fullName evidence="1">Uncharacterized protein</fullName>
    </submittedName>
</protein>
<gene>
    <name evidence="1" type="ORF">CE91St12_18240</name>
</gene>
<dbReference type="EMBL" id="BQNL01000001">
    <property type="protein sequence ID" value="GKH13614.1"/>
    <property type="molecule type" value="Genomic_DNA"/>
</dbReference>
<name>A0AA37NC61_BACUN</name>
<accession>A0AA37NC61</accession>
<reference evidence="1" key="1">
    <citation type="submission" date="2022-01" db="EMBL/GenBank/DDBJ databases">
        <title>Novel bile acid biosynthetic pathways are enriched in the microbiome of centenarians.</title>
        <authorList>
            <person name="Sato Y."/>
            <person name="Atarashi K."/>
            <person name="Plichta R.D."/>
            <person name="Arai Y."/>
            <person name="Sasajima S."/>
            <person name="Kearney M.S."/>
            <person name="Suda W."/>
            <person name="Takeshita K."/>
            <person name="Sasaki T."/>
            <person name="Okamoto S."/>
            <person name="Skelly N.A."/>
            <person name="Okamura Y."/>
            <person name="Vlamakis H."/>
            <person name="Li Y."/>
            <person name="Tanoue T."/>
            <person name="Takei H."/>
            <person name="Nittono H."/>
            <person name="Narushima S."/>
            <person name="Irie J."/>
            <person name="Itoh H."/>
            <person name="Moriya K."/>
            <person name="Sugiura Y."/>
            <person name="Suematsu M."/>
            <person name="Moritoki N."/>
            <person name="Shibata S."/>
            <person name="Littman R.D."/>
            <person name="Fischbach A.M."/>
            <person name="Uwamino Y."/>
            <person name="Inoue T."/>
            <person name="Honda A."/>
            <person name="Hattori M."/>
            <person name="Murai T."/>
            <person name="Xavier J.R."/>
            <person name="Hirose N."/>
            <person name="Honda K."/>
        </authorList>
    </citation>
    <scope>NUCLEOTIDE SEQUENCE</scope>
    <source>
        <strain evidence="1">CE91-St12</strain>
    </source>
</reference>
<evidence type="ECO:0000313" key="2">
    <source>
        <dbReference type="Proteomes" id="UP001055048"/>
    </source>
</evidence>